<reference evidence="2" key="1">
    <citation type="submission" date="2020-08" db="EMBL/GenBank/DDBJ databases">
        <title>Multicomponent nature underlies the extraordinary mechanical properties of spider dragline silk.</title>
        <authorList>
            <person name="Kono N."/>
            <person name="Nakamura H."/>
            <person name="Mori M."/>
            <person name="Yoshida Y."/>
            <person name="Ohtoshi R."/>
            <person name="Malay A.D."/>
            <person name="Moran D.A.P."/>
            <person name="Tomita M."/>
            <person name="Numata K."/>
            <person name="Arakawa K."/>
        </authorList>
    </citation>
    <scope>NUCLEOTIDE SEQUENCE</scope>
</reference>
<accession>A0A8X6TRU3</accession>
<comment type="caution">
    <text evidence="2">The sequence shown here is derived from an EMBL/GenBank/DDBJ whole genome shotgun (WGS) entry which is preliminary data.</text>
</comment>
<proteinExistence type="predicted"/>
<dbReference type="Proteomes" id="UP000887013">
    <property type="component" value="Unassembled WGS sequence"/>
</dbReference>
<organism evidence="2 3">
    <name type="scientific">Nephila pilipes</name>
    <name type="common">Giant wood spider</name>
    <name type="synonym">Nephila maculata</name>
    <dbReference type="NCBI Taxonomy" id="299642"/>
    <lineage>
        <taxon>Eukaryota</taxon>
        <taxon>Metazoa</taxon>
        <taxon>Ecdysozoa</taxon>
        <taxon>Arthropoda</taxon>
        <taxon>Chelicerata</taxon>
        <taxon>Arachnida</taxon>
        <taxon>Araneae</taxon>
        <taxon>Araneomorphae</taxon>
        <taxon>Entelegynae</taxon>
        <taxon>Araneoidea</taxon>
        <taxon>Nephilidae</taxon>
        <taxon>Nephila</taxon>
    </lineage>
</organism>
<keyword evidence="3" id="KW-1185">Reference proteome</keyword>
<gene>
    <name evidence="2" type="ORF">NPIL_215191</name>
</gene>
<feature type="compositionally biased region" description="Polar residues" evidence="1">
    <location>
        <begin position="1"/>
        <end position="12"/>
    </location>
</feature>
<sequence>MAKSSLRPTQRQFVPLLPGHKDRRSNRMRPICHSSPRRMDKVVVPAFLFPGHRMMSTPTKLFPSIWRSAFRAKSRKRSTCKMIRKAFPNKCFA</sequence>
<evidence type="ECO:0000313" key="2">
    <source>
        <dbReference type="EMBL" id="GFT40509.1"/>
    </source>
</evidence>
<name>A0A8X6TRU3_NEPPI</name>
<dbReference type="AlphaFoldDB" id="A0A8X6TRU3"/>
<protein>
    <submittedName>
        <fullName evidence="2">Uncharacterized protein</fullName>
    </submittedName>
</protein>
<evidence type="ECO:0000313" key="3">
    <source>
        <dbReference type="Proteomes" id="UP000887013"/>
    </source>
</evidence>
<evidence type="ECO:0000256" key="1">
    <source>
        <dbReference type="SAM" id="MobiDB-lite"/>
    </source>
</evidence>
<dbReference type="EMBL" id="BMAW01063481">
    <property type="protein sequence ID" value="GFT40509.1"/>
    <property type="molecule type" value="Genomic_DNA"/>
</dbReference>
<feature type="region of interest" description="Disordered" evidence="1">
    <location>
        <begin position="1"/>
        <end position="33"/>
    </location>
</feature>